<evidence type="ECO:0000313" key="3">
    <source>
        <dbReference type="Proteomes" id="UP001621964"/>
    </source>
</evidence>
<protein>
    <submittedName>
        <fullName evidence="2">Acyl-CoA dehydrogenase family protein</fullName>
    </submittedName>
</protein>
<dbReference type="Gene3D" id="1.20.140.10">
    <property type="entry name" value="Butyryl-CoA Dehydrogenase, subunit A, domain 3"/>
    <property type="match status" value="1"/>
</dbReference>
<dbReference type="RefSeq" id="WP_405385851.1">
    <property type="nucleotide sequence ID" value="NZ_JBJGEB010000005.1"/>
</dbReference>
<keyword evidence="3" id="KW-1185">Reference proteome</keyword>
<dbReference type="Gene3D" id="2.40.110.10">
    <property type="entry name" value="Butyryl-CoA Dehydrogenase, subunit A, domain 2"/>
    <property type="match status" value="1"/>
</dbReference>
<feature type="domain" description="Acyl-CoA dehydrogenase/oxidase N-terminal" evidence="1">
    <location>
        <begin position="4"/>
        <end position="110"/>
    </location>
</feature>
<organism evidence="2 3">
    <name type="scientific">Neisseria oralis</name>
    <dbReference type="NCBI Taxonomy" id="1107316"/>
    <lineage>
        <taxon>Bacteria</taxon>
        <taxon>Pseudomonadati</taxon>
        <taxon>Pseudomonadota</taxon>
        <taxon>Betaproteobacteria</taxon>
        <taxon>Neisseriales</taxon>
        <taxon>Neisseriaceae</taxon>
        <taxon>Neisseria</taxon>
    </lineage>
</organism>
<dbReference type="EMBL" id="JBJGEB010000005">
    <property type="protein sequence ID" value="MFK7642017.1"/>
    <property type="molecule type" value="Genomic_DNA"/>
</dbReference>
<evidence type="ECO:0000259" key="1">
    <source>
        <dbReference type="Pfam" id="PF02771"/>
    </source>
</evidence>
<evidence type="ECO:0000313" key="2">
    <source>
        <dbReference type="EMBL" id="MFK7642017.1"/>
    </source>
</evidence>
<dbReference type="Proteomes" id="UP001621964">
    <property type="component" value="Unassembled WGS sequence"/>
</dbReference>
<dbReference type="Gene3D" id="1.10.540.10">
    <property type="entry name" value="Acyl-CoA dehydrogenase/oxidase, N-terminal domain"/>
    <property type="match status" value="1"/>
</dbReference>
<dbReference type="InterPro" id="IPR009100">
    <property type="entry name" value="AcylCoA_DH/oxidase_NM_dom_sf"/>
</dbReference>
<dbReference type="InterPro" id="IPR036250">
    <property type="entry name" value="AcylCo_DH-like_C"/>
</dbReference>
<name>A0ABW8Q5E6_9NEIS</name>
<accession>A0ABW8Q5E6</accession>
<gene>
    <name evidence="2" type="ORF">ACI43T_05830</name>
</gene>
<dbReference type="InterPro" id="IPR013786">
    <property type="entry name" value="AcylCoA_DH/ox_N"/>
</dbReference>
<dbReference type="SUPFAM" id="SSF56645">
    <property type="entry name" value="Acyl-CoA dehydrogenase NM domain-like"/>
    <property type="match status" value="1"/>
</dbReference>
<sequence length="362" mass="39127">MSRETLLNNVTELVKNQLKPLVEDIDRKGLYPEDFLRNLGAIGGFASVGSAEEGGTGYGLATQIAVLREVAKECGATSFSAWCQAACAWYLHRSPNPEVKEKYLAEILQGGILAGTGMSNTVKHLAGIEKHNLQAVRADGGYIVNGTLPWVSNIGGEHIWANTAQTDGGYVMFITGGEWDGVSLQNCPEFCALEGTRTYGLTFKDVFIEDEDVIAAPEQFAAYIQSIKAGFILLQIGIGAGVIDGSLEVIREADAAHAEANRYLDDDYDSLKTRLDAAWAETERLADLAWNNRPDNLATLKLRAAASELALAASQSAALHAGAKGYLMRSPAQRRLREAMFVAIVTPALKHLRKEIAAWEGN</sequence>
<proteinExistence type="predicted"/>
<comment type="caution">
    <text evidence="2">The sequence shown here is derived from an EMBL/GenBank/DDBJ whole genome shotgun (WGS) entry which is preliminary data.</text>
</comment>
<reference evidence="2 3" key="1">
    <citation type="submission" date="2024-11" db="EMBL/GenBank/DDBJ databases">
        <authorList>
            <person name="Mikucki A.G."/>
            <person name="Kahler C.M."/>
        </authorList>
    </citation>
    <scope>NUCLEOTIDE SEQUENCE [LARGE SCALE GENOMIC DNA]</scope>
    <source>
        <strain evidence="2 3">EXNM717</strain>
    </source>
</reference>
<dbReference type="PANTHER" id="PTHR43884:SF12">
    <property type="entry name" value="ISOVALERYL-COA DEHYDROGENASE, MITOCHONDRIAL-RELATED"/>
    <property type="match status" value="1"/>
</dbReference>
<dbReference type="InterPro" id="IPR037069">
    <property type="entry name" value="AcylCoA_DH/ox_N_sf"/>
</dbReference>
<dbReference type="PANTHER" id="PTHR43884">
    <property type="entry name" value="ACYL-COA DEHYDROGENASE"/>
    <property type="match status" value="1"/>
</dbReference>
<dbReference type="SUPFAM" id="SSF47203">
    <property type="entry name" value="Acyl-CoA dehydrogenase C-terminal domain-like"/>
    <property type="match status" value="1"/>
</dbReference>
<dbReference type="Pfam" id="PF02771">
    <property type="entry name" value="Acyl-CoA_dh_N"/>
    <property type="match status" value="1"/>
</dbReference>
<dbReference type="InterPro" id="IPR046373">
    <property type="entry name" value="Acyl-CoA_Oxase/DH_mid-dom_sf"/>
</dbReference>